<name>A0AAE1HXZ7_9NEOP</name>
<comment type="caution">
    <text evidence="1">The sequence shown here is derived from an EMBL/GenBank/DDBJ whole genome shotgun (WGS) entry which is preliminary data.</text>
</comment>
<dbReference type="EMBL" id="JAHWGI010001401">
    <property type="protein sequence ID" value="KAK3929603.1"/>
    <property type="molecule type" value="Genomic_DNA"/>
</dbReference>
<organism evidence="1 2">
    <name type="scientific">Frankliniella fusca</name>
    <dbReference type="NCBI Taxonomy" id="407009"/>
    <lineage>
        <taxon>Eukaryota</taxon>
        <taxon>Metazoa</taxon>
        <taxon>Ecdysozoa</taxon>
        <taxon>Arthropoda</taxon>
        <taxon>Hexapoda</taxon>
        <taxon>Insecta</taxon>
        <taxon>Pterygota</taxon>
        <taxon>Neoptera</taxon>
        <taxon>Paraneoptera</taxon>
        <taxon>Thysanoptera</taxon>
        <taxon>Terebrantia</taxon>
        <taxon>Thripoidea</taxon>
        <taxon>Thripidae</taxon>
        <taxon>Frankliniella</taxon>
    </lineage>
</organism>
<gene>
    <name evidence="1" type="ORF">KUF71_003610</name>
</gene>
<reference evidence="1" key="1">
    <citation type="submission" date="2021-07" db="EMBL/GenBank/DDBJ databases">
        <authorList>
            <person name="Catto M.A."/>
            <person name="Jacobson A."/>
            <person name="Kennedy G."/>
            <person name="Labadie P."/>
            <person name="Hunt B.G."/>
            <person name="Srinivasan R."/>
        </authorList>
    </citation>
    <scope>NUCLEOTIDE SEQUENCE</scope>
    <source>
        <strain evidence="1">PL_HMW_Pooled</strain>
        <tissue evidence="1">Head</tissue>
    </source>
</reference>
<protein>
    <submittedName>
        <fullName evidence="1">Fe(2+) transporter FeoB</fullName>
    </submittedName>
</protein>
<sequence length="146" mass="16551">MSFLEILNKVNTANPDNFAYTRPWQLPINVRFEIIRGECVKKNQSEEFSNRLALRATPRLNLMVSISGKYAKLTKEDFEKMNTDITNNNLKFYLVSRGGVSLETVVLDLMPLDKCSNLPLFDVKCPNCDESSGPSTPSPLKKFKSN</sequence>
<reference evidence="1" key="2">
    <citation type="journal article" date="2023" name="BMC Genomics">
        <title>Pest status, molecular evolution, and epigenetic factors derived from the genome assembly of Frankliniella fusca, a thysanopteran phytovirus vector.</title>
        <authorList>
            <person name="Catto M.A."/>
            <person name="Labadie P.E."/>
            <person name="Jacobson A.L."/>
            <person name="Kennedy G.G."/>
            <person name="Srinivasan R."/>
            <person name="Hunt B.G."/>
        </authorList>
    </citation>
    <scope>NUCLEOTIDE SEQUENCE</scope>
    <source>
        <strain evidence="1">PL_HMW_Pooled</strain>
    </source>
</reference>
<dbReference type="Proteomes" id="UP001219518">
    <property type="component" value="Unassembled WGS sequence"/>
</dbReference>
<evidence type="ECO:0000313" key="2">
    <source>
        <dbReference type="Proteomes" id="UP001219518"/>
    </source>
</evidence>
<evidence type="ECO:0000313" key="1">
    <source>
        <dbReference type="EMBL" id="KAK3929603.1"/>
    </source>
</evidence>
<dbReference type="AlphaFoldDB" id="A0AAE1HXZ7"/>
<keyword evidence="2" id="KW-1185">Reference proteome</keyword>
<proteinExistence type="predicted"/>
<accession>A0AAE1HXZ7</accession>